<evidence type="ECO:0000259" key="5">
    <source>
        <dbReference type="PROSITE" id="PS50949"/>
    </source>
</evidence>
<dbReference type="EMBL" id="JACHMV010000001">
    <property type="protein sequence ID" value="MBB4776103.1"/>
    <property type="molecule type" value="Genomic_DNA"/>
</dbReference>
<dbReference type="GO" id="GO:0003677">
    <property type="term" value="F:DNA binding"/>
    <property type="evidence" value="ECO:0007669"/>
    <property type="project" value="UniProtKB-KW"/>
</dbReference>
<keyword evidence="1" id="KW-0805">Transcription regulation</keyword>
<feature type="compositionally biased region" description="Low complexity" evidence="4">
    <location>
        <begin position="9"/>
        <end position="22"/>
    </location>
</feature>
<dbReference type="SUPFAM" id="SSF46785">
    <property type="entry name" value="Winged helix' DNA-binding domain"/>
    <property type="match status" value="2"/>
</dbReference>
<dbReference type="Gene3D" id="1.10.10.10">
    <property type="entry name" value="Winged helix-like DNA-binding domain superfamily/Winged helix DNA-binding domain"/>
    <property type="match status" value="2"/>
</dbReference>
<evidence type="ECO:0000313" key="8">
    <source>
        <dbReference type="Proteomes" id="UP000549343"/>
    </source>
</evidence>
<gene>
    <name evidence="7" type="ORF">F4557_004521</name>
    <name evidence="6" type="ORF">GCM10009546_17800</name>
</gene>
<dbReference type="SUPFAM" id="SSF48008">
    <property type="entry name" value="GntR ligand-binding domain-like"/>
    <property type="match status" value="2"/>
</dbReference>
<dbReference type="PANTHER" id="PTHR43537">
    <property type="entry name" value="TRANSCRIPTIONAL REGULATOR, GNTR FAMILY"/>
    <property type="match status" value="1"/>
</dbReference>
<reference evidence="7 8" key="2">
    <citation type="submission" date="2020-08" db="EMBL/GenBank/DDBJ databases">
        <title>Sequencing the genomes of 1000 actinobacteria strains.</title>
        <authorList>
            <person name="Klenk H.-P."/>
        </authorList>
    </citation>
    <scope>NUCLEOTIDE SEQUENCE [LARGE SCALE GENOMIC DNA]</scope>
    <source>
        <strain evidence="7 8">DSM 44772</strain>
    </source>
</reference>
<name>A0A7W7IG51_9ACTN</name>
<feature type="domain" description="HTH gntR-type" evidence="5">
    <location>
        <begin position="274"/>
        <end position="344"/>
    </location>
</feature>
<feature type="region of interest" description="Disordered" evidence="4">
    <location>
        <begin position="445"/>
        <end position="471"/>
    </location>
</feature>
<dbReference type="Proteomes" id="UP001501427">
    <property type="component" value="Unassembled WGS sequence"/>
</dbReference>
<evidence type="ECO:0000313" key="6">
    <source>
        <dbReference type="EMBL" id="GAA0556137.1"/>
    </source>
</evidence>
<feature type="domain" description="HTH gntR-type" evidence="5">
    <location>
        <begin position="31"/>
        <end position="101"/>
    </location>
</feature>
<accession>A0A7W7IG51</accession>
<keyword evidence="2 7" id="KW-0238">DNA-binding</keyword>
<dbReference type="SMART" id="SM00895">
    <property type="entry name" value="FCD"/>
    <property type="match status" value="2"/>
</dbReference>
<dbReference type="InterPro" id="IPR011711">
    <property type="entry name" value="GntR_C"/>
</dbReference>
<evidence type="ECO:0000313" key="7">
    <source>
        <dbReference type="EMBL" id="MBB4776103.1"/>
    </source>
</evidence>
<feature type="compositionally biased region" description="Low complexity" evidence="4">
    <location>
        <begin position="448"/>
        <end position="467"/>
    </location>
</feature>
<dbReference type="EMBL" id="BAAAHD010000016">
    <property type="protein sequence ID" value="GAA0556137.1"/>
    <property type="molecule type" value="Genomic_DNA"/>
</dbReference>
<dbReference type="InterPro" id="IPR008920">
    <property type="entry name" value="TF_FadR/GntR_C"/>
</dbReference>
<dbReference type="GO" id="GO:0003700">
    <property type="term" value="F:DNA-binding transcription factor activity"/>
    <property type="evidence" value="ECO:0007669"/>
    <property type="project" value="InterPro"/>
</dbReference>
<dbReference type="InterPro" id="IPR000524">
    <property type="entry name" value="Tscrpt_reg_HTH_GntR"/>
</dbReference>
<dbReference type="InterPro" id="IPR036388">
    <property type="entry name" value="WH-like_DNA-bd_sf"/>
</dbReference>
<reference evidence="6" key="3">
    <citation type="submission" date="2023-12" db="EMBL/GenBank/DDBJ databases">
        <authorList>
            <person name="Sun Q."/>
            <person name="Inoue M."/>
        </authorList>
    </citation>
    <scope>NUCLEOTIDE SEQUENCE</scope>
    <source>
        <strain evidence="6">JCM 10667</strain>
    </source>
</reference>
<sequence>MATPAANVPLAGAADPAPRAPAEARNGVRAVTLGARVAQQIEDRIVRAGWPVGRNLGSEHDLQERYGVSKSVLREAVRLVEHHGAARMRRGPGGGLFVTAPDVAPAARAVVTYLDYAGTTVDDLVDARLLLETRAVMLASERLAEEGVGLLRSLLEQESRRRTEPGLWSQDLVHTALCELSGNPALLAFTEVLTRLTDRYAHTVRRTSKAEATRNKELAGRSHEVIVEAVVAGDTARAYAELTGHLRGAAAWMKGGRTGAGGPIAWQLLEAPGAKLSEMVAARIQDTIAADGWPVGASLGSEAELLERYGIGRAVLREAVRLLEHHGVARMRRGPGGGLLVTAPDPAASIDSMALYLGYRRAGAEHLRAVREAIEFGALGPVTARHGEPGIAERLEAAVRGRASGRASGGDGAPPATFHDELVHLAGNPVLSLFVRILAELRSRQDGAPRPGPAARTPADPAASGRAAGRERAHREIVAAILAGDESLARHRMRRDLAECDDW</sequence>
<evidence type="ECO:0000256" key="4">
    <source>
        <dbReference type="SAM" id="MobiDB-lite"/>
    </source>
</evidence>
<dbReference type="Pfam" id="PF07729">
    <property type="entry name" value="FCD"/>
    <property type="match status" value="2"/>
</dbReference>
<reference evidence="6 9" key="1">
    <citation type="journal article" date="2019" name="Int. J. Syst. Evol. Microbiol.">
        <title>The Global Catalogue of Microorganisms (GCM) 10K type strain sequencing project: providing services to taxonomists for standard genome sequencing and annotation.</title>
        <authorList>
            <consortium name="The Broad Institute Genomics Platform"/>
            <consortium name="The Broad Institute Genome Sequencing Center for Infectious Disease"/>
            <person name="Wu L."/>
            <person name="Ma J."/>
        </authorList>
    </citation>
    <scope>NUCLEOTIDE SEQUENCE [LARGE SCALE GENOMIC DNA]</scope>
    <source>
        <strain evidence="6 9">JCM 10667</strain>
    </source>
</reference>
<keyword evidence="9" id="KW-1185">Reference proteome</keyword>
<dbReference type="AlphaFoldDB" id="A0A7W7IG51"/>
<evidence type="ECO:0000256" key="2">
    <source>
        <dbReference type="ARBA" id="ARBA00023125"/>
    </source>
</evidence>
<feature type="region of interest" description="Disordered" evidence="4">
    <location>
        <begin position="1"/>
        <end position="22"/>
    </location>
</feature>
<evidence type="ECO:0000313" key="9">
    <source>
        <dbReference type="Proteomes" id="UP001501427"/>
    </source>
</evidence>
<dbReference type="Pfam" id="PF00392">
    <property type="entry name" value="GntR"/>
    <property type="match status" value="2"/>
</dbReference>
<comment type="caution">
    <text evidence="7">The sequence shown here is derived from an EMBL/GenBank/DDBJ whole genome shotgun (WGS) entry which is preliminary data.</text>
</comment>
<organism evidence="7 8">
    <name type="scientific">Actinomadura livida</name>
    <dbReference type="NCBI Taxonomy" id="79909"/>
    <lineage>
        <taxon>Bacteria</taxon>
        <taxon>Bacillati</taxon>
        <taxon>Actinomycetota</taxon>
        <taxon>Actinomycetes</taxon>
        <taxon>Streptosporangiales</taxon>
        <taxon>Thermomonosporaceae</taxon>
        <taxon>Actinomadura</taxon>
    </lineage>
</organism>
<dbReference type="Gene3D" id="1.20.120.530">
    <property type="entry name" value="GntR ligand-binding domain-like"/>
    <property type="match status" value="2"/>
</dbReference>
<dbReference type="InterPro" id="IPR036390">
    <property type="entry name" value="WH_DNA-bd_sf"/>
</dbReference>
<evidence type="ECO:0000256" key="1">
    <source>
        <dbReference type="ARBA" id="ARBA00023015"/>
    </source>
</evidence>
<dbReference type="RefSeq" id="WP_184885818.1">
    <property type="nucleotide sequence ID" value="NZ_BAAAHD010000016.1"/>
</dbReference>
<dbReference type="Proteomes" id="UP000549343">
    <property type="component" value="Unassembled WGS sequence"/>
</dbReference>
<protein>
    <submittedName>
        <fullName evidence="7">DNA-binding FadR family transcriptional regulator</fullName>
    </submittedName>
    <submittedName>
        <fullName evidence="6">FCD domain-containing protein</fullName>
    </submittedName>
</protein>
<keyword evidence="3" id="KW-0804">Transcription</keyword>
<dbReference type="SMART" id="SM00345">
    <property type="entry name" value="HTH_GNTR"/>
    <property type="match status" value="2"/>
</dbReference>
<dbReference type="PROSITE" id="PS50949">
    <property type="entry name" value="HTH_GNTR"/>
    <property type="match status" value="2"/>
</dbReference>
<evidence type="ECO:0000256" key="3">
    <source>
        <dbReference type="ARBA" id="ARBA00023163"/>
    </source>
</evidence>
<proteinExistence type="predicted"/>
<dbReference type="PANTHER" id="PTHR43537:SF24">
    <property type="entry name" value="GLUCONATE OPERON TRANSCRIPTIONAL REPRESSOR"/>
    <property type="match status" value="1"/>
</dbReference>